<proteinExistence type="predicted"/>
<dbReference type="EMBL" id="JACHOT010000001">
    <property type="protein sequence ID" value="MBB4648618.1"/>
    <property type="molecule type" value="Genomic_DNA"/>
</dbReference>
<organism evidence="1 2">
    <name type="scientific">Aminobacter niigataensis</name>
    <dbReference type="NCBI Taxonomy" id="83265"/>
    <lineage>
        <taxon>Bacteria</taxon>
        <taxon>Pseudomonadati</taxon>
        <taxon>Pseudomonadota</taxon>
        <taxon>Alphaproteobacteria</taxon>
        <taxon>Hyphomicrobiales</taxon>
        <taxon>Phyllobacteriaceae</taxon>
        <taxon>Aminobacter</taxon>
    </lineage>
</organism>
<gene>
    <name evidence="1" type="ORF">GGQ99_000340</name>
</gene>
<comment type="caution">
    <text evidence="1">The sequence shown here is derived from an EMBL/GenBank/DDBJ whole genome shotgun (WGS) entry which is preliminary data.</text>
</comment>
<dbReference type="RefSeq" id="WP_183260244.1">
    <property type="nucleotide sequence ID" value="NZ_BAAAVZ010000008.1"/>
</dbReference>
<sequence length="89" mass="9606">MGLFSTIFRPLKLAFTGTLVHQMDTPISSGLTLSLRLKRDGHGKHYVVLAGFAGGEYQYYTLELAEFAQFASSVDAIEASIAANVLPPS</sequence>
<dbReference type="Proteomes" id="UP000539538">
    <property type="component" value="Unassembled WGS sequence"/>
</dbReference>
<evidence type="ECO:0000313" key="2">
    <source>
        <dbReference type="Proteomes" id="UP000539538"/>
    </source>
</evidence>
<name>A0ABR6KVR4_9HYPH</name>
<reference evidence="1 2" key="1">
    <citation type="submission" date="2020-08" db="EMBL/GenBank/DDBJ databases">
        <title>Genomic Encyclopedia of Type Strains, Phase IV (KMG-IV): sequencing the most valuable type-strain genomes for metagenomic binning, comparative biology and taxonomic classification.</title>
        <authorList>
            <person name="Goeker M."/>
        </authorList>
    </citation>
    <scope>NUCLEOTIDE SEQUENCE [LARGE SCALE GENOMIC DNA]</scope>
    <source>
        <strain evidence="1 2">DSM 7050</strain>
    </source>
</reference>
<evidence type="ECO:0000313" key="1">
    <source>
        <dbReference type="EMBL" id="MBB4648618.1"/>
    </source>
</evidence>
<accession>A0ABR6KVR4</accession>
<protein>
    <recommendedName>
        <fullName evidence="3">KTSC domain-containing protein</fullName>
    </recommendedName>
</protein>
<evidence type="ECO:0008006" key="3">
    <source>
        <dbReference type="Google" id="ProtNLM"/>
    </source>
</evidence>
<keyword evidence="2" id="KW-1185">Reference proteome</keyword>